<dbReference type="Proteomes" id="UP001163046">
    <property type="component" value="Unassembled WGS sequence"/>
</dbReference>
<gene>
    <name evidence="3" type="ORF">OS493_009435</name>
</gene>
<sequence>MKKIDALTGRCRTLEEMLKENVDLSRRSSEADNGSSSKSAINEAELERLCEERERITRKLTGLESDLKIQQQKNCSVEKQLEDAESKVKQLSKDMERKVEDLETQLNENEIDTREFELELKASARQDKITRAMQENRSEVVQEMHVQLSELSDRCNELLSQNKELEKKIEELTEESCDLKMTKEKLEDELNEKKRAAEGSEFTNSMLKSTCSMLENQVEELEIINEDFEEKQLQWNLARNELEQKREKSDCELVEAQRSLEQEKTARSCADEKVAKLQEALKEVQKTHIKEVDEMNAQLERQRERSEELTEALSEAETKSGMAHLDIKSLERKLQLGIEDNNKLQIEVERLNSHTSKLKASNFELNQNIEAALEKCDELMCERAALAEQMDLMEASHAEERLKLEATKTQQTKLIDFLQCKAEGQAPKKKKLIGGGVKSWRKKPENSINVVPQQWRDLQQALEKERASSMKLQTEVNRIRLEMQTAKMEGI</sequence>
<keyword evidence="1" id="KW-0175">Coiled coil</keyword>
<feature type="compositionally biased region" description="Polar residues" evidence="2">
    <location>
        <begin position="31"/>
        <end position="40"/>
    </location>
</feature>
<evidence type="ECO:0000256" key="1">
    <source>
        <dbReference type="SAM" id="Coils"/>
    </source>
</evidence>
<feature type="region of interest" description="Disordered" evidence="2">
    <location>
        <begin position="21"/>
        <end position="44"/>
    </location>
</feature>
<accession>A0A9W9Z2E9</accession>
<organism evidence="3 4">
    <name type="scientific">Desmophyllum pertusum</name>
    <dbReference type="NCBI Taxonomy" id="174260"/>
    <lineage>
        <taxon>Eukaryota</taxon>
        <taxon>Metazoa</taxon>
        <taxon>Cnidaria</taxon>
        <taxon>Anthozoa</taxon>
        <taxon>Hexacorallia</taxon>
        <taxon>Scleractinia</taxon>
        <taxon>Caryophylliina</taxon>
        <taxon>Caryophylliidae</taxon>
        <taxon>Desmophyllum</taxon>
    </lineage>
</organism>
<keyword evidence="4" id="KW-1185">Reference proteome</keyword>
<feature type="compositionally biased region" description="Basic and acidic residues" evidence="2">
    <location>
        <begin position="21"/>
        <end position="30"/>
    </location>
</feature>
<dbReference type="OrthoDB" id="5919042at2759"/>
<evidence type="ECO:0000313" key="3">
    <source>
        <dbReference type="EMBL" id="KAJ7374103.1"/>
    </source>
</evidence>
<protein>
    <submittedName>
        <fullName evidence="3">Uncharacterized protein</fullName>
    </submittedName>
</protein>
<evidence type="ECO:0000313" key="4">
    <source>
        <dbReference type="Proteomes" id="UP001163046"/>
    </source>
</evidence>
<reference evidence="3" key="1">
    <citation type="submission" date="2023-01" db="EMBL/GenBank/DDBJ databases">
        <title>Genome assembly of the deep-sea coral Lophelia pertusa.</title>
        <authorList>
            <person name="Herrera S."/>
            <person name="Cordes E."/>
        </authorList>
    </citation>
    <scope>NUCLEOTIDE SEQUENCE</scope>
    <source>
        <strain evidence="3">USNM1676648</strain>
        <tissue evidence="3">Polyp</tissue>
    </source>
</reference>
<name>A0A9W9Z2E9_9CNID</name>
<feature type="coiled-coil region" evidence="1">
    <location>
        <begin position="46"/>
        <end position="396"/>
    </location>
</feature>
<comment type="caution">
    <text evidence="3">The sequence shown here is derived from an EMBL/GenBank/DDBJ whole genome shotgun (WGS) entry which is preliminary data.</text>
</comment>
<proteinExistence type="predicted"/>
<dbReference type="AlphaFoldDB" id="A0A9W9Z2E9"/>
<dbReference type="EMBL" id="MU826829">
    <property type="protein sequence ID" value="KAJ7374103.1"/>
    <property type="molecule type" value="Genomic_DNA"/>
</dbReference>
<evidence type="ECO:0000256" key="2">
    <source>
        <dbReference type="SAM" id="MobiDB-lite"/>
    </source>
</evidence>